<dbReference type="AlphaFoldDB" id="A0A176YBI4"/>
<evidence type="ECO:0000313" key="1">
    <source>
        <dbReference type="EMBL" id="OAF01319.1"/>
    </source>
</evidence>
<proteinExistence type="predicted"/>
<keyword evidence="2" id="KW-1185">Reference proteome</keyword>
<sequence>MTAYGEKKMRVQRTWKVVGAKHSNIEQLQLELAAFNRCIDVLEKADANPQDIEVLTVHALTLAEQIDEVRWSNPAEALGWLLEKETRPAARKVSGAG</sequence>
<reference evidence="1 2" key="1">
    <citation type="submission" date="2016-03" db="EMBL/GenBank/DDBJ databases">
        <title>Draft Genome Sequence of the Strain BR 10245 (Bradyrhizobium sp.) isolated from nodules of Centrolobium paraense.</title>
        <authorList>
            <person name="Simoes-Araujo J.L.Sr."/>
            <person name="Barauna A.C."/>
            <person name="Silva K."/>
            <person name="Zilli J.E."/>
        </authorList>
    </citation>
    <scope>NUCLEOTIDE SEQUENCE [LARGE SCALE GENOMIC DNA]</scope>
    <source>
        <strain evidence="1 2">BR 10245</strain>
    </source>
</reference>
<dbReference type="Proteomes" id="UP000076959">
    <property type="component" value="Unassembled WGS sequence"/>
</dbReference>
<gene>
    <name evidence="1" type="ORF">AYJ54_30065</name>
</gene>
<name>A0A176YBI4_9BRAD</name>
<evidence type="ECO:0000313" key="2">
    <source>
        <dbReference type="Proteomes" id="UP000076959"/>
    </source>
</evidence>
<comment type="caution">
    <text evidence="1">The sequence shown here is derived from an EMBL/GenBank/DDBJ whole genome shotgun (WGS) entry which is preliminary data.</text>
</comment>
<accession>A0A176YBI4</accession>
<organism evidence="1 2">
    <name type="scientific">Bradyrhizobium centrolobii</name>
    <dbReference type="NCBI Taxonomy" id="1505087"/>
    <lineage>
        <taxon>Bacteria</taxon>
        <taxon>Pseudomonadati</taxon>
        <taxon>Pseudomonadota</taxon>
        <taxon>Alphaproteobacteria</taxon>
        <taxon>Hyphomicrobiales</taxon>
        <taxon>Nitrobacteraceae</taxon>
        <taxon>Bradyrhizobium</taxon>
    </lineage>
</organism>
<dbReference type="EMBL" id="LUUB01000106">
    <property type="protein sequence ID" value="OAF01319.1"/>
    <property type="molecule type" value="Genomic_DNA"/>
</dbReference>
<protein>
    <submittedName>
        <fullName evidence="1">Uncharacterized protein</fullName>
    </submittedName>
</protein>